<evidence type="ECO:0000313" key="2">
    <source>
        <dbReference type="EMBL" id="MBU3076388.1"/>
    </source>
</evidence>
<dbReference type="RefSeq" id="WP_216318476.1">
    <property type="nucleotide sequence ID" value="NZ_JAHKRT010000001.1"/>
</dbReference>
<evidence type="ECO:0000256" key="1">
    <source>
        <dbReference type="SAM" id="Phobius"/>
    </source>
</evidence>
<dbReference type="Proteomes" id="UP000776276">
    <property type="component" value="Unassembled WGS sequence"/>
</dbReference>
<reference evidence="2 3" key="1">
    <citation type="submission" date="2021-06" db="EMBL/GenBank/DDBJ databases">
        <title>Sphingomonas sp. XMGL2, whole genome shotgun sequencing project.</title>
        <authorList>
            <person name="Zhao G."/>
            <person name="Shen L."/>
        </authorList>
    </citation>
    <scope>NUCLEOTIDE SEQUENCE [LARGE SCALE GENOMIC DNA]</scope>
    <source>
        <strain evidence="2 3">XMGL2</strain>
    </source>
</reference>
<proteinExistence type="predicted"/>
<dbReference type="EMBL" id="JAHKRT010000001">
    <property type="protein sequence ID" value="MBU3076388.1"/>
    <property type="molecule type" value="Genomic_DNA"/>
</dbReference>
<sequence length="110" mass="12264">MSDGLTRISQARETARRARLRLKDDVELLRQRAQPAKLAGDAAREMAEHVWLRPAAVVASAAAVGLSVAVPGLRRWGFALGRVAWRNRSPLGRFIIATLPALRRMDRKDR</sequence>
<keyword evidence="1" id="KW-0812">Transmembrane</keyword>
<organism evidence="2 3">
    <name type="scientific">Sphingomonas quercus</name>
    <dbReference type="NCBI Taxonomy" id="2842451"/>
    <lineage>
        <taxon>Bacteria</taxon>
        <taxon>Pseudomonadati</taxon>
        <taxon>Pseudomonadota</taxon>
        <taxon>Alphaproteobacteria</taxon>
        <taxon>Sphingomonadales</taxon>
        <taxon>Sphingomonadaceae</taxon>
        <taxon>Sphingomonas</taxon>
    </lineage>
</organism>
<protein>
    <recommendedName>
        <fullName evidence="4">YqjK-like protein</fullName>
    </recommendedName>
</protein>
<keyword evidence="1" id="KW-1133">Transmembrane helix</keyword>
<evidence type="ECO:0008006" key="4">
    <source>
        <dbReference type="Google" id="ProtNLM"/>
    </source>
</evidence>
<comment type="caution">
    <text evidence="2">The sequence shown here is derived from an EMBL/GenBank/DDBJ whole genome shotgun (WGS) entry which is preliminary data.</text>
</comment>
<keyword evidence="1" id="KW-0472">Membrane</keyword>
<name>A0ABS6BDL5_9SPHN</name>
<evidence type="ECO:0000313" key="3">
    <source>
        <dbReference type="Proteomes" id="UP000776276"/>
    </source>
</evidence>
<gene>
    <name evidence="2" type="ORF">KOF26_00800</name>
</gene>
<keyword evidence="3" id="KW-1185">Reference proteome</keyword>
<feature type="transmembrane region" description="Helical" evidence="1">
    <location>
        <begin position="51"/>
        <end position="73"/>
    </location>
</feature>
<accession>A0ABS6BDL5</accession>